<keyword evidence="3 6" id="KW-0863">Zinc-finger</keyword>
<dbReference type="InterPro" id="IPR027806">
    <property type="entry name" value="HARBI1_dom"/>
</dbReference>
<dbReference type="OMA" id="CALENRC"/>
<dbReference type="SMART" id="SM00980">
    <property type="entry name" value="THAP"/>
    <property type="match status" value="1"/>
</dbReference>
<comment type="cofactor">
    <cofactor evidence="1">
        <name>a divalent metal cation</name>
        <dbReference type="ChEBI" id="CHEBI:60240"/>
    </cofactor>
</comment>
<reference evidence="11" key="1">
    <citation type="submission" date="2012-01" db="EMBL/GenBank/DDBJ databases">
        <title>The Genome Sequence of Oreochromis niloticus (Nile Tilapia).</title>
        <authorList>
            <consortium name="Broad Institute Genome Assembly Team"/>
            <consortium name="Broad Institute Sequencing Platform"/>
            <person name="Di Palma F."/>
            <person name="Johnson J."/>
            <person name="Lander E.S."/>
            <person name="Lindblad-Toh K."/>
        </authorList>
    </citation>
    <scope>NUCLEOTIDE SEQUENCE [LARGE SCALE GENOMIC DNA]</scope>
</reference>
<evidence type="ECO:0000256" key="8">
    <source>
        <dbReference type="SAM" id="MobiDB-lite"/>
    </source>
</evidence>
<feature type="coiled-coil region" evidence="7">
    <location>
        <begin position="287"/>
        <end position="314"/>
    </location>
</feature>
<dbReference type="PANTHER" id="PTHR23080:SF144">
    <property type="entry name" value="SPINDLE AND KINETOCHORE ASSOCIATED COMPLEX SUBUNIT 3"/>
    <property type="match status" value="1"/>
</dbReference>
<evidence type="ECO:0000259" key="9">
    <source>
        <dbReference type="PROSITE" id="PS50950"/>
    </source>
</evidence>
<dbReference type="AlphaFoldDB" id="A0A669B9F5"/>
<keyword evidence="7" id="KW-0175">Coiled coil</keyword>
<dbReference type="GeneTree" id="ENSGT00940000164249"/>
<reference evidence="10" key="2">
    <citation type="submission" date="2025-08" db="UniProtKB">
        <authorList>
            <consortium name="Ensembl"/>
        </authorList>
    </citation>
    <scope>IDENTIFICATION</scope>
</reference>
<feature type="region of interest" description="Disordered" evidence="8">
    <location>
        <begin position="134"/>
        <end position="165"/>
    </location>
</feature>
<evidence type="ECO:0000256" key="4">
    <source>
        <dbReference type="ARBA" id="ARBA00022833"/>
    </source>
</evidence>
<dbReference type="InterPro" id="IPR027805">
    <property type="entry name" value="Transposase_HTH_dom"/>
</dbReference>
<reference evidence="10" key="3">
    <citation type="submission" date="2025-09" db="UniProtKB">
        <authorList>
            <consortium name="Ensembl"/>
        </authorList>
    </citation>
    <scope>IDENTIFICATION</scope>
</reference>
<organism evidence="10 11">
    <name type="scientific">Oreochromis niloticus</name>
    <name type="common">Nile tilapia</name>
    <name type="synonym">Tilapia nilotica</name>
    <dbReference type="NCBI Taxonomy" id="8128"/>
    <lineage>
        <taxon>Eukaryota</taxon>
        <taxon>Metazoa</taxon>
        <taxon>Chordata</taxon>
        <taxon>Craniata</taxon>
        <taxon>Vertebrata</taxon>
        <taxon>Euteleostomi</taxon>
        <taxon>Actinopterygii</taxon>
        <taxon>Neopterygii</taxon>
        <taxon>Teleostei</taxon>
        <taxon>Neoteleostei</taxon>
        <taxon>Acanthomorphata</taxon>
        <taxon>Ovalentaria</taxon>
        <taxon>Cichlomorphae</taxon>
        <taxon>Cichliformes</taxon>
        <taxon>Cichlidae</taxon>
        <taxon>African cichlids</taxon>
        <taxon>Pseudocrenilabrinae</taxon>
        <taxon>Oreochromini</taxon>
        <taxon>Oreochromis</taxon>
    </lineage>
</organism>
<proteinExistence type="predicted"/>
<dbReference type="Pfam" id="PF13359">
    <property type="entry name" value="DDE_Tnp_4"/>
    <property type="match status" value="1"/>
</dbReference>
<evidence type="ECO:0000256" key="2">
    <source>
        <dbReference type="ARBA" id="ARBA00022723"/>
    </source>
</evidence>
<evidence type="ECO:0000256" key="5">
    <source>
        <dbReference type="ARBA" id="ARBA00023125"/>
    </source>
</evidence>
<dbReference type="GO" id="GO:0008270">
    <property type="term" value="F:zinc ion binding"/>
    <property type="evidence" value="ECO:0007669"/>
    <property type="project" value="UniProtKB-KW"/>
</dbReference>
<protein>
    <recommendedName>
        <fullName evidence="9">THAP-type domain-containing protein</fullName>
    </recommendedName>
</protein>
<keyword evidence="2" id="KW-0479">Metal-binding</keyword>
<dbReference type="GO" id="GO:0003677">
    <property type="term" value="F:DNA binding"/>
    <property type="evidence" value="ECO:0007669"/>
    <property type="project" value="UniProtKB-UniRule"/>
</dbReference>
<evidence type="ECO:0000313" key="11">
    <source>
        <dbReference type="Proteomes" id="UP000005207"/>
    </source>
</evidence>
<keyword evidence="4" id="KW-0862">Zinc</keyword>
<dbReference type="Pfam" id="PF13613">
    <property type="entry name" value="HTH_Tnp_4"/>
    <property type="match status" value="1"/>
</dbReference>
<dbReference type="Ensembl" id="ENSONIT00000086123.1">
    <property type="protein sequence ID" value="ENSONIP00000032086.1"/>
    <property type="gene ID" value="ENSONIG00000040955.1"/>
</dbReference>
<sequence length="619" mass="70479">MFREAATYGDFTDLEEYTSSVSKSKSKSTTMVRTCCVIGCNVRSYDRQGNKLGLSFYAFPTWKQFQGAHVSDVTKRRRRAWIAAVRRADIKFCSISRYHLVCSRHFHSGKPAYEMDQTNPDWVPTLHMGHSEIRTSHADHHRRRTQREQKKALVGGKQQPHPPPQSLILKVDLSVRQSTHTFWSIHTALMYKPLKNFLVYLHSLYWTGFHNGAAKCEGEASAEVTTEEQPDMDTTEEQHHNNPVILSEGQICDGHVEAEVTGADAENADLRERQTEDQRPTIDCVRCVQSRAEINRLLEENRKLKSLLDKTEMNENFLQGDTEKVKYYTGLTCFAIFMSVLDNVKAFLPASKKLSHFQMLLLTLMRLRLDLPVQHLSYLFNVSHKTLSSVFADTIDVLYARLGILVHWPERHCLQATMPPQFMETFGNRVAIIVDCFEIRTERPSNLKARAQTYSHYKGTHTMKYLIGITPQGAISFISKGWGGRASDKHITEQCGILNKLLPGDVVLADRGFDIRDAVGMMSAEVKIPAFTRSFCQLDAKDIENTRAIAHLRIHVERVIGSLRNKFKMLHTTMPIRSLLPCEGEDVTFLDKIVRVCCVLVNMCPSVVVKPDTHETCSC</sequence>
<name>A0A669B9F5_ORENI</name>
<evidence type="ECO:0000313" key="10">
    <source>
        <dbReference type="Ensembl" id="ENSONIP00000032086.1"/>
    </source>
</evidence>
<evidence type="ECO:0000256" key="1">
    <source>
        <dbReference type="ARBA" id="ARBA00001968"/>
    </source>
</evidence>
<evidence type="ECO:0000256" key="7">
    <source>
        <dbReference type="SAM" id="Coils"/>
    </source>
</evidence>
<feature type="domain" description="THAP-type" evidence="9">
    <location>
        <begin position="31"/>
        <end position="127"/>
    </location>
</feature>
<dbReference type="Proteomes" id="UP000005207">
    <property type="component" value="Linkage group LG6"/>
</dbReference>
<dbReference type="InParanoid" id="A0A669B9F5"/>
<dbReference type="Pfam" id="PF05485">
    <property type="entry name" value="THAP"/>
    <property type="match status" value="1"/>
</dbReference>
<keyword evidence="5 6" id="KW-0238">DNA-binding</keyword>
<dbReference type="PANTHER" id="PTHR23080">
    <property type="entry name" value="THAP DOMAIN PROTEIN"/>
    <property type="match status" value="1"/>
</dbReference>
<accession>A0A669B9F5</accession>
<gene>
    <name evidence="10" type="primary">LOC109194302</name>
</gene>
<evidence type="ECO:0000256" key="3">
    <source>
        <dbReference type="ARBA" id="ARBA00022771"/>
    </source>
</evidence>
<dbReference type="InterPro" id="IPR006612">
    <property type="entry name" value="THAP_Znf"/>
</dbReference>
<keyword evidence="11" id="KW-1185">Reference proteome</keyword>
<evidence type="ECO:0000256" key="6">
    <source>
        <dbReference type="PROSITE-ProRule" id="PRU00309"/>
    </source>
</evidence>
<dbReference type="SUPFAM" id="SSF57716">
    <property type="entry name" value="Glucocorticoid receptor-like (DNA-binding domain)"/>
    <property type="match status" value="1"/>
</dbReference>
<dbReference type="PROSITE" id="PS50950">
    <property type="entry name" value="ZF_THAP"/>
    <property type="match status" value="1"/>
</dbReference>